<accession>A0ABT0L7V9</accession>
<feature type="transmembrane region" description="Helical" evidence="2">
    <location>
        <begin position="75"/>
        <end position="96"/>
    </location>
</feature>
<keyword evidence="2" id="KW-1133">Transmembrane helix</keyword>
<reference evidence="3 4" key="1">
    <citation type="submission" date="2022-01" db="EMBL/GenBank/DDBJ databases">
        <title>Whole genome-based taxonomy of the Shewanellaceae.</title>
        <authorList>
            <person name="Martin-Rodriguez A.J."/>
        </authorList>
    </citation>
    <scope>NUCLEOTIDE SEQUENCE [LARGE SCALE GENOMIC DNA]</scope>
    <source>
        <strain evidence="3 4">DSM 17177</strain>
    </source>
</reference>
<evidence type="ECO:0000313" key="4">
    <source>
        <dbReference type="Proteomes" id="UP001203423"/>
    </source>
</evidence>
<feature type="transmembrane region" description="Helical" evidence="2">
    <location>
        <begin position="47"/>
        <end position="69"/>
    </location>
</feature>
<feature type="transmembrane region" description="Helical" evidence="2">
    <location>
        <begin position="108"/>
        <end position="125"/>
    </location>
</feature>
<dbReference type="Proteomes" id="UP001203423">
    <property type="component" value="Unassembled WGS sequence"/>
</dbReference>
<feature type="region of interest" description="Disordered" evidence="1">
    <location>
        <begin position="18"/>
        <end position="38"/>
    </location>
</feature>
<evidence type="ECO:0000256" key="2">
    <source>
        <dbReference type="SAM" id="Phobius"/>
    </source>
</evidence>
<dbReference type="EMBL" id="JAKIKS010000011">
    <property type="protein sequence ID" value="MCL1123772.1"/>
    <property type="molecule type" value="Genomic_DNA"/>
</dbReference>
<comment type="caution">
    <text evidence="3">The sequence shown here is derived from an EMBL/GenBank/DDBJ whole genome shotgun (WGS) entry which is preliminary data.</text>
</comment>
<keyword evidence="4" id="KW-1185">Reference proteome</keyword>
<dbReference type="RefSeq" id="WP_248939059.1">
    <property type="nucleotide sequence ID" value="NZ_JAKIKS010000011.1"/>
</dbReference>
<evidence type="ECO:0000313" key="3">
    <source>
        <dbReference type="EMBL" id="MCL1123772.1"/>
    </source>
</evidence>
<keyword evidence="2" id="KW-0812">Transmembrane</keyword>
<organism evidence="3 4">
    <name type="scientific">Shewanella surugensis</name>
    <dbReference type="NCBI Taxonomy" id="212020"/>
    <lineage>
        <taxon>Bacteria</taxon>
        <taxon>Pseudomonadati</taxon>
        <taxon>Pseudomonadota</taxon>
        <taxon>Gammaproteobacteria</taxon>
        <taxon>Alteromonadales</taxon>
        <taxon>Shewanellaceae</taxon>
        <taxon>Shewanella</taxon>
    </lineage>
</organism>
<sequence length="334" mass="37314">MAHARKLNQPKSNTVDIVETKPTKIASPSRRKSSPKRHRQSLSAEDIVVIIAIVMTLLLAPILTMLWYMKDPILVPPPIIAIFLGIAVSSILYRFLGGVHNASFTIGALKVTGSAAILIFVAWWANDELKTFMPVLTLKKPAFDLAKDVVPTHTSWYAVSTATGNPISLNFPHHQQQHLAPSFARLSEQNLQRSLNLHQGDDGIVVAVDNHARHIIGTLSQGELNELGFFNKVDMRLNPFEVATFGALQGIDMSSKLPFTIHTKGFSENYTRFALKSRIDDQVIYEDSILLRGAKLFQYHDQYYLISVVQVNHAPEDIEPYAKIYLAELSVSYL</sequence>
<evidence type="ECO:0000256" key="1">
    <source>
        <dbReference type="SAM" id="MobiDB-lite"/>
    </source>
</evidence>
<gene>
    <name evidence="3" type="ORF">L2764_04550</name>
</gene>
<protein>
    <submittedName>
        <fullName evidence="3">Uncharacterized protein</fullName>
    </submittedName>
</protein>
<name>A0ABT0L7V9_9GAMM</name>
<keyword evidence="2" id="KW-0472">Membrane</keyword>
<feature type="compositionally biased region" description="Basic residues" evidence="1">
    <location>
        <begin position="29"/>
        <end position="38"/>
    </location>
</feature>
<proteinExistence type="predicted"/>